<evidence type="ECO:0000313" key="7">
    <source>
        <dbReference type="Proteomes" id="UP000820818"/>
    </source>
</evidence>
<evidence type="ECO:0000256" key="4">
    <source>
        <dbReference type="SAM" id="SignalP"/>
    </source>
</evidence>
<dbReference type="GO" id="GO:0005615">
    <property type="term" value="C:extracellular space"/>
    <property type="evidence" value="ECO:0007669"/>
    <property type="project" value="UniProtKB-ARBA"/>
</dbReference>
<proteinExistence type="predicted"/>
<dbReference type="GO" id="GO:0008083">
    <property type="term" value="F:growth factor activity"/>
    <property type="evidence" value="ECO:0007669"/>
    <property type="project" value="TreeGrafter"/>
</dbReference>
<feature type="domain" description="Spaetzle" evidence="5">
    <location>
        <begin position="397"/>
        <end position="493"/>
    </location>
</feature>
<keyword evidence="7" id="KW-1185">Reference proteome</keyword>
<feature type="domain" description="Spaetzle" evidence="5">
    <location>
        <begin position="197"/>
        <end position="294"/>
    </location>
</feature>
<gene>
    <name evidence="6" type="ORF">GHT06_021204</name>
</gene>
<reference evidence="6 7" key="1">
    <citation type="submission" date="2022-05" db="EMBL/GenBank/DDBJ databases">
        <title>A multi-omics perspective on studying reproductive biology in Daphnia sinensis.</title>
        <authorList>
            <person name="Jia J."/>
        </authorList>
    </citation>
    <scope>NUCLEOTIDE SEQUENCE [LARGE SCALE GENOMIC DNA]</scope>
    <source>
        <strain evidence="6 7">WSL</strain>
    </source>
</reference>
<dbReference type="SUPFAM" id="SSF57501">
    <property type="entry name" value="Cystine-knot cytokines"/>
    <property type="match status" value="2"/>
</dbReference>
<dbReference type="GO" id="GO:0005121">
    <property type="term" value="F:Toll binding"/>
    <property type="evidence" value="ECO:0007669"/>
    <property type="project" value="TreeGrafter"/>
</dbReference>
<dbReference type="GO" id="GO:0021556">
    <property type="term" value="P:central nervous system formation"/>
    <property type="evidence" value="ECO:0007669"/>
    <property type="project" value="TreeGrafter"/>
</dbReference>
<keyword evidence="2" id="KW-1015">Disulfide bond</keyword>
<feature type="chain" id="PRO_5042049946" description="Spaetzle domain-containing protein" evidence="4">
    <location>
        <begin position="32"/>
        <end position="499"/>
    </location>
</feature>
<evidence type="ECO:0000313" key="6">
    <source>
        <dbReference type="EMBL" id="KAI9553306.1"/>
    </source>
</evidence>
<evidence type="ECO:0000256" key="3">
    <source>
        <dbReference type="ARBA" id="ARBA00023180"/>
    </source>
</evidence>
<dbReference type="PANTHER" id="PTHR23199">
    <property type="entry name" value="NEUROTROPHIN 1-RELATED"/>
    <property type="match status" value="1"/>
</dbReference>
<dbReference type="PANTHER" id="PTHR23199:SF12">
    <property type="entry name" value="NEUROTROPHIN 1-RELATED"/>
    <property type="match status" value="1"/>
</dbReference>
<protein>
    <recommendedName>
        <fullName evidence="5">Spaetzle domain-containing protein</fullName>
    </recommendedName>
</protein>
<feature type="signal peptide" evidence="4">
    <location>
        <begin position="1"/>
        <end position="31"/>
    </location>
</feature>
<dbReference type="Gene3D" id="2.10.90.10">
    <property type="entry name" value="Cystine-knot cytokines"/>
    <property type="match status" value="2"/>
</dbReference>
<accession>A0AAD5PMQ3</accession>
<evidence type="ECO:0000259" key="5">
    <source>
        <dbReference type="Pfam" id="PF16077"/>
    </source>
</evidence>
<organism evidence="6 7">
    <name type="scientific">Daphnia sinensis</name>
    <dbReference type="NCBI Taxonomy" id="1820382"/>
    <lineage>
        <taxon>Eukaryota</taxon>
        <taxon>Metazoa</taxon>
        <taxon>Ecdysozoa</taxon>
        <taxon>Arthropoda</taxon>
        <taxon>Crustacea</taxon>
        <taxon>Branchiopoda</taxon>
        <taxon>Diplostraca</taxon>
        <taxon>Cladocera</taxon>
        <taxon>Anomopoda</taxon>
        <taxon>Daphniidae</taxon>
        <taxon>Daphnia</taxon>
        <taxon>Daphnia similis group</taxon>
    </lineage>
</organism>
<evidence type="ECO:0000256" key="1">
    <source>
        <dbReference type="ARBA" id="ARBA00022729"/>
    </source>
</evidence>
<dbReference type="Proteomes" id="UP000820818">
    <property type="component" value="Linkage Group LG9"/>
</dbReference>
<evidence type="ECO:0000256" key="2">
    <source>
        <dbReference type="ARBA" id="ARBA00023157"/>
    </source>
</evidence>
<dbReference type="InterPro" id="IPR032104">
    <property type="entry name" value="Spaetzle"/>
</dbReference>
<sequence>MISSVCPSSLASNMTLVLALVYLCLVYQAESSSIENRDFSGPLWYPSSLFRFTKPSASSRSINRPVPLLYGSSSNAIHRPFNPFSRVDIQNKTDAFIPIFVPTTPATTTSTPVPTISTTPTTTLTPTNLKSVKFCNPNAPPPCVNKRFGFCIHDEEYPEDDIKLAAEFSALADKFSSKSNGDDEQINSLVNTVNNTGCVTTSLIVKPLRARNIDGDWRVIVQDARNIFQWTLMVVCSNPDASCHNPERITPVSCFNGKCKQLFAVRRLLAYDPCNPDREVFVDSFKLPTECSCRLSRMSCVVLSLSFGITVADVKLPVPLAFRAPVFPTAQDNYCNPLRPPACVDPRFGFCISDDDYPVDHIQAAVEYSELAKRFSYKTVPREESVRRPVRLSKGDSCVSTNLLLKPIRMPNLNGYWRVIVQDTKGIIQRERIISCSRPGDYCHAPEHPFGGCHESRCSQKFVVGELLAYDPCAPSRGVFVDSFKMQSACNCLLSRSKC</sequence>
<dbReference type="AlphaFoldDB" id="A0AAD5PMQ3"/>
<dbReference type="GO" id="GO:0045087">
    <property type="term" value="P:innate immune response"/>
    <property type="evidence" value="ECO:0007669"/>
    <property type="project" value="TreeGrafter"/>
</dbReference>
<name>A0AAD5PMQ3_9CRUS</name>
<dbReference type="InterPro" id="IPR029034">
    <property type="entry name" value="Cystine-knot_cytokine"/>
</dbReference>
<dbReference type="EMBL" id="WJBH02000009">
    <property type="protein sequence ID" value="KAI9553306.1"/>
    <property type="molecule type" value="Genomic_DNA"/>
</dbReference>
<dbReference type="InterPro" id="IPR052444">
    <property type="entry name" value="Spz/Toll_ligand-like"/>
</dbReference>
<comment type="caution">
    <text evidence="6">The sequence shown here is derived from an EMBL/GenBank/DDBJ whole genome shotgun (WGS) entry which is preliminary data.</text>
</comment>
<keyword evidence="1 4" id="KW-0732">Signal</keyword>
<keyword evidence="3" id="KW-0325">Glycoprotein</keyword>
<dbReference type="Pfam" id="PF16077">
    <property type="entry name" value="Spaetzle"/>
    <property type="match status" value="2"/>
</dbReference>